<keyword evidence="3 6" id="KW-0285">Flavoprotein</keyword>
<reference evidence="8" key="1">
    <citation type="submission" date="2022-04" db="EMBL/GenBank/DDBJ databases">
        <title>Desulfatitalea alkaliphila sp. nov., a novel anaerobic sulfate-reducing bacterium isolated from terrestrial mud volcano, Taman Peninsula, Russia.</title>
        <authorList>
            <person name="Khomyakova M.A."/>
            <person name="Merkel A.Y."/>
            <person name="Slobodkin A.I."/>
        </authorList>
    </citation>
    <scope>NUCLEOTIDE SEQUENCE</scope>
    <source>
        <strain evidence="8">M08but</strain>
    </source>
</reference>
<dbReference type="NCBIfam" id="TIGR01947">
    <property type="entry name" value="rnfG"/>
    <property type="match status" value="1"/>
</dbReference>
<dbReference type="GO" id="GO:0010181">
    <property type="term" value="F:FMN binding"/>
    <property type="evidence" value="ECO:0007669"/>
    <property type="project" value="InterPro"/>
</dbReference>
<keyword evidence="5 6" id="KW-0249">Electron transport</keyword>
<evidence type="ECO:0000256" key="4">
    <source>
        <dbReference type="ARBA" id="ARBA00022643"/>
    </source>
</evidence>
<keyword evidence="6" id="KW-1133">Transmembrane helix</keyword>
<accession>A0AA41R4C6</accession>
<evidence type="ECO:0000313" key="9">
    <source>
        <dbReference type="Proteomes" id="UP001165427"/>
    </source>
</evidence>
<dbReference type="HAMAP" id="MF_00479">
    <property type="entry name" value="RsxG_RnfG"/>
    <property type="match status" value="1"/>
</dbReference>
<feature type="domain" description="FMN-binding" evidence="7">
    <location>
        <begin position="93"/>
        <end position="181"/>
    </location>
</feature>
<evidence type="ECO:0000313" key="8">
    <source>
        <dbReference type="EMBL" id="MCJ8501228.1"/>
    </source>
</evidence>
<evidence type="ECO:0000259" key="7">
    <source>
        <dbReference type="SMART" id="SM00900"/>
    </source>
</evidence>
<dbReference type="AlphaFoldDB" id="A0AA41R4C6"/>
<name>A0AA41R4C6_9BACT</name>
<keyword evidence="6" id="KW-1278">Translocase</keyword>
<dbReference type="InterPro" id="IPR007329">
    <property type="entry name" value="FMN-bd"/>
</dbReference>
<comment type="function">
    <text evidence="6">Part of a membrane-bound complex that couples electron transfer with translocation of ions across the membrane.</text>
</comment>
<dbReference type="EC" id="7.-.-.-" evidence="6"/>
<dbReference type="GO" id="GO:0005886">
    <property type="term" value="C:plasma membrane"/>
    <property type="evidence" value="ECO:0007669"/>
    <property type="project" value="UniProtKB-SubCell"/>
</dbReference>
<comment type="cofactor">
    <cofactor evidence="6">
        <name>FMN</name>
        <dbReference type="ChEBI" id="CHEBI:58210"/>
    </cofactor>
</comment>
<keyword evidence="1 6" id="KW-0813">Transport</keyword>
<keyword evidence="9" id="KW-1185">Reference proteome</keyword>
<comment type="subcellular location">
    <subcellularLocation>
        <location evidence="6">Cell membrane</location>
        <topology evidence="6">Single-pass membrane protein</topology>
    </subcellularLocation>
</comment>
<keyword evidence="6" id="KW-0812">Transmembrane</keyword>
<evidence type="ECO:0000256" key="1">
    <source>
        <dbReference type="ARBA" id="ARBA00022448"/>
    </source>
</evidence>
<protein>
    <recommendedName>
        <fullName evidence="6">Ion-translocating oxidoreductase complex subunit G</fullName>
        <ecNumber evidence="6">7.-.-.-</ecNumber>
    </recommendedName>
    <alternativeName>
        <fullName evidence="6">Rnf electron transport complex subunit G</fullName>
    </alternativeName>
</protein>
<evidence type="ECO:0000256" key="3">
    <source>
        <dbReference type="ARBA" id="ARBA00022630"/>
    </source>
</evidence>
<dbReference type="Proteomes" id="UP001165427">
    <property type="component" value="Unassembled WGS sequence"/>
</dbReference>
<dbReference type="SMART" id="SM00900">
    <property type="entry name" value="FMN_bind"/>
    <property type="match status" value="1"/>
</dbReference>
<gene>
    <name evidence="6" type="primary">rnfG</name>
    <name evidence="8" type="ORF">MRX98_11645</name>
</gene>
<keyword evidence="2 6" id="KW-0597">Phosphoprotein</keyword>
<evidence type="ECO:0000256" key="2">
    <source>
        <dbReference type="ARBA" id="ARBA00022553"/>
    </source>
</evidence>
<keyword evidence="6" id="KW-1003">Cell membrane</keyword>
<keyword evidence="6" id="KW-0472">Membrane</keyword>
<organism evidence="8 9">
    <name type="scientific">Desulfatitalea alkaliphila</name>
    <dbReference type="NCBI Taxonomy" id="2929485"/>
    <lineage>
        <taxon>Bacteria</taxon>
        <taxon>Pseudomonadati</taxon>
        <taxon>Thermodesulfobacteriota</taxon>
        <taxon>Desulfobacteria</taxon>
        <taxon>Desulfobacterales</taxon>
        <taxon>Desulfosarcinaceae</taxon>
        <taxon>Desulfatitalea</taxon>
    </lineage>
</organism>
<proteinExistence type="inferred from homology"/>
<comment type="subunit">
    <text evidence="6">The complex is composed of six subunits: RnfA, RnfB, RnfC, RnfD, RnfE and RnfG.</text>
</comment>
<dbReference type="EMBL" id="JALJRB010000011">
    <property type="protein sequence ID" value="MCJ8501228.1"/>
    <property type="molecule type" value="Genomic_DNA"/>
</dbReference>
<dbReference type="PANTHER" id="PTHR36118:SF1">
    <property type="entry name" value="ION-TRANSLOCATING OXIDOREDUCTASE COMPLEX SUBUNIT G"/>
    <property type="match status" value="1"/>
</dbReference>
<keyword evidence="4 6" id="KW-0288">FMN</keyword>
<dbReference type="InterPro" id="IPR010209">
    <property type="entry name" value="Ion_transpt_RnfG/RsxG"/>
</dbReference>
<dbReference type="RefSeq" id="WP_246907987.1">
    <property type="nucleotide sequence ID" value="NZ_JALJRB010000011.1"/>
</dbReference>
<evidence type="ECO:0000256" key="6">
    <source>
        <dbReference type="HAMAP-Rule" id="MF_00479"/>
    </source>
</evidence>
<sequence length="197" mass="20907">MGEMIKMVVVLTVLSVISGGGLKWIEEFAKPKIEAQVLENVKGPAIREILAGASNDPVESRFRIEDGEQEHTVFVGAFDGKADTVVLESEGRGYGGPIGLLVAVNVEKDQLLGVSVTTHTETPGLGAQAKDNPAFAAQFRGKPVDKPFAVTNDGGDISAISGATITSRAVVDAANRALTLYQNFKPQLTEEMQRAVK</sequence>
<dbReference type="PIRSF" id="PIRSF006091">
    <property type="entry name" value="E_trnsport_RnfG"/>
    <property type="match status" value="1"/>
</dbReference>
<dbReference type="GO" id="GO:0022900">
    <property type="term" value="P:electron transport chain"/>
    <property type="evidence" value="ECO:0007669"/>
    <property type="project" value="UniProtKB-UniRule"/>
</dbReference>
<dbReference type="Pfam" id="PF04205">
    <property type="entry name" value="FMN_bind"/>
    <property type="match status" value="1"/>
</dbReference>
<feature type="modified residue" description="FMN phosphoryl threonine" evidence="6">
    <location>
        <position position="164"/>
    </location>
</feature>
<dbReference type="PANTHER" id="PTHR36118">
    <property type="entry name" value="ION-TRANSLOCATING OXIDOREDUCTASE COMPLEX SUBUNIT G"/>
    <property type="match status" value="1"/>
</dbReference>
<dbReference type="NCBIfam" id="NF045876">
    <property type="entry name" value="RnfG_DVU2794"/>
    <property type="match status" value="1"/>
</dbReference>
<dbReference type="GO" id="GO:0009055">
    <property type="term" value="F:electron transfer activity"/>
    <property type="evidence" value="ECO:0007669"/>
    <property type="project" value="InterPro"/>
</dbReference>
<comment type="caution">
    <text evidence="8">The sequence shown here is derived from an EMBL/GenBank/DDBJ whole genome shotgun (WGS) entry which is preliminary data.</text>
</comment>
<evidence type="ECO:0000256" key="5">
    <source>
        <dbReference type="ARBA" id="ARBA00022982"/>
    </source>
</evidence>
<comment type="similarity">
    <text evidence="6">Belongs to the RnfG family.</text>
</comment>